<dbReference type="EMBL" id="BA000048">
    <property type="protein sequence ID" value="BAJ49923.1"/>
    <property type="molecule type" value="Genomic_DNA"/>
</dbReference>
<dbReference type="BioCyc" id="CCAL311458:G131R-58-MONOMER"/>
<sequence>MDIQTIEIRQTFYETLYSLFKLLENGDPSASQILEGLRELGCVLNTSKIIEEASSEIPQLLGRSIRVELDPATRRLYPTMVNEFYKNAGYDCESDNPDHLTTMLAFINILLREEKKAALAGDLDTLKNIRRIQHRFLNVHLIPILKSYRDRESLKKLLGCIAEYLEKDMLVLRDFLIAEAAHPLEASDLVNETRG</sequence>
<gene>
    <name evidence="2" type="ORF">CSUB_C0059</name>
    <name evidence="1" type="ORF">HGMM_F25E12C15</name>
</gene>
<reference evidence="1 3" key="2">
    <citation type="journal article" date="2011" name="Nucleic Acids Res.">
        <title>Insights into the evolution of Archaea and eukaryotic protein modifier systems revealed by the genome of a novel archaeal group.</title>
        <authorList>
            <person name="Nunoura T."/>
            <person name="Takaki Y."/>
            <person name="Kakuta J."/>
            <person name="Nishi S."/>
            <person name="Sugahara J."/>
            <person name="Kazama H."/>
            <person name="Chee G."/>
            <person name="Hattori M."/>
            <person name="Kanai A."/>
            <person name="Atomi H."/>
            <person name="Takai K."/>
            <person name="Takami H."/>
        </authorList>
    </citation>
    <scope>NUCLEOTIDE SEQUENCE [LARGE SCALE GENOMIC DNA]</scope>
</reference>
<dbReference type="Gene3D" id="1.10.3480.10">
    <property type="entry name" value="TorD-like"/>
    <property type="match status" value="1"/>
</dbReference>
<proteinExistence type="predicted"/>
<dbReference type="Proteomes" id="UP000008120">
    <property type="component" value="Chromosome"/>
</dbReference>
<dbReference type="Pfam" id="PF02613">
    <property type="entry name" value="Nitrate_red_del"/>
    <property type="match status" value="1"/>
</dbReference>
<dbReference type="EMBL" id="AP011827">
    <property type="protein sequence ID" value="BAJ47094.1"/>
    <property type="molecule type" value="Genomic_DNA"/>
</dbReference>
<organism evidence="1 3">
    <name type="scientific">Caldiarchaeum subterraneum</name>
    <dbReference type="NCBI Taxonomy" id="311458"/>
    <lineage>
        <taxon>Archaea</taxon>
        <taxon>Nitrososphaerota</taxon>
        <taxon>Candidatus Caldarchaeales</taxon>
        <taxon>Candidatus Caldarchaeaceae</taxon>
        <taxon>Candidatus Caldarchaeum</taxon>
    </lineage>
</organism>
<name>E6N475_CALS0</name>
<accession>E6N475</accession>
<evidence type="ECO:0000313" key="2">
    <source>
        <dbReference type="EMBL" id="BAJ49923.1"/>
    </source>
</evidence>
<reference evidence="1 3" key="1">
    <citation type="journal article" date="2005" name="Environ. Microbiol.">
        <title>Genetic and functional properties of uncultivated thermophilic crenarchaeotes from a subsurface gold mine as revealed by analysis of genome fragments.</title>
        <authorList>
            <person name="Nunoura T."/>
            <person name="Hirayama H."/>
            <person name="Takami H."/>
            <person name="Oida H."/>
            <person name="Nishi S."/>
            <person name="Shimamura S."/>
            <person name="Suzuki Y."/>
            <person name="Inagaki F."/>
            <person name="Takai K."/>
            <person name="Nealson K.H."/>
            <person name="Horikoshi K."/>
        </authorList>
    </citation>
    <scope>NUCLEOTIDE SEQUENCE [LARGE SCALE GENOMIC DNA]</scope>
</reference>
<dbReference type="AlphaFoldDB" id="E6N475"/>
<dbReference type="SUPFAM" id="SSF89155">
    <property type="entry name" value="TorD-like"/>
    <property type="match status" value="1"/>
</dbReference>
<dbReference type="InterPro" id="IPR020945">
    <property type="entry name" value="DMSO/NO3_reduct_chaperone"/>
</dbReference>
<dbReference type="InterPro" id="IPR036411">
    <property type="entry name" value="TorD-like_sf"/>
</dbReference>
<dbReference type="KEGG" id="csu:CSUB_C0059"/>
<evidence type="ECO:0000313" key="1">
    <source>
        <dbReference type="EMBL" id="BAJ47094.1"/>
    </source>
</evidence>
<protein>
    <submittedName>
        <fullName evidence="1">Uncharacterized protein</fullName>
    </submittedName>
</protein>
<dbReference type="STRING" id="311458.CSUB_C0059"/>
<evidence type="ECO:0000313" key="3">
    <source>
        <dbReference type="Proteomes" id="UP000008120"/>
    </source>
</evidence>